<organism evidence="9 10">
    <name type="scientific">Corynebacterium propinquum</name>
    <dbReference type="NCBI Taxonomy" id="43769"/>
    <lineage>
        <taxon>Bacteria</taxon>
        <taxon>Bacillati</taxon>
        <taxon>Actinomycetota</taxon>
        <taxon>Actinomycetes</taxon>
        <taxon>Mycobacteriales</taxon>
        <taxon>Corynebacteriaceae</taxon>
        <taxon>Corynebacterium</taxon>
    </lineage>
</organism>
<dbReference type="RefSeq" id="WP_049168225.1">
    <property type="nucleotide sequence ID" value="NZ_CP091865.1"/>
</dbReference>
<dbReference type="InterPro" id="IPR020846">
    <property type="entry name" value="MFS_dom"/>
</dbReference>
<accession>A0AAP4BSX4</accession>
<name>A0AAP4BSX4_9CORY</name>
<keyword evidence="4 7" id="KW-0812">Transmembrane</keyword>
<feature type="transmembrane region" description="Helical" evidence="7">
    <location>
        <begin position="107"/>
        <end position="125"/>
    </location>
</feature>
<dbReference type="Gene3D" id="1.20.1250.20">
    <property type="entry name" value="MFS general substrate transporter like domains"/>
    <property type="match status" value="2"/>
</dbReference>
<evidence type="ECO:0000313" key="10">
    <source>
        <dbReference type="Proteomes" id="UP001226160"/>
    </source>
</evidence>
<evidence type="ECO:0000256" key="4">
    <source>
        <dbReference type="ARBA" id="ARBA00022692"/>
    </source>
</evidence>
<dbReference type="InterPro" id="IPR036259">
    <property type="entry name" value="MFS_trans_sf"/>
</dbReference>
<dbReference type="PROSITE" id="PS00217">
    <property type="entry name" value="SUGAR_TRANSPORT_2"/>
    <property type="match status" value="1"/>
</dbReference>
<evidence type="ECO:0000259" key="8">
    <source>
        <dbReference type="PROSITE" id="PS50850"/>
    </source>
</evidence>
<dbReference type="CDD" id="cd17369">
    <property type="entry name" value="MFS_ShiA_like"/>
    <property type="match status" value="1"/>
</dbReference>
<evidence type="ECO:0000256" key="7">
    <source>
        <dbReference type="SAM" id="Phobius"/>
    </source>
</evidence>
<dbReference type="PROSITE" id="PS50850">
    <property type="entry name" value="MFS"/>
    <property type="match status" value="1"/>
</dbReference>
<feature type="transmembrane region" description="Helical" evidence="7">
    <location>
        <begin position="295"/>
        <end position="314"/>
    </location>
</feature>
<proteinExistence type="predicted"/>
<feature type="transmembrane region" description="Helical" evidence="7">
    <location>
        <begin position="418"/>
        <end position="439"/>
    </location>
</feature>
<feature type="transmembrane region" description="Helical" evidence="7">
    <location>
        <begin position="71"/>
        <end position="95"/>
    </location>
</feature>
<feature type="transmembrane region" description="Helical" evidence="7">
    <location>
        <begin position="46"/>
        <end position="65"/>
    </location>
</feature>
<evidence type="ECO:0000256" key="5">
    <source>
        <dbReference type="ARBA" id="ARBA00022989"/>
    </source>
</evidence>
<dbReference type="GO" id="GO:0022857">
    <property type="term" value="F:transmembrane transporter activity"/>
    <property type="evidence" value="ECO:0007669"/>
    <property type="project" value="InterPro"/>
</dbReference>
<feature type="transmembrane region" description="Helical" evidence="7">
    <location>
        <begin position="387"/>
        <end position="406"/>
    </location>
</feature>
<feature type="transmembrane region" description="Helical" evidence="7">
    <location>
        <begin position="351"/>
        <end position="375"/>
    </location>
</feature>
<dbReference type="InterPro" id="IPR011701">
    <property type="entry name" value="MFS"/>
</dbReference>
<feature type="transmembrane region" description="Helical" evidence="7">
    <location>
        <begin position="326"/>
        <end position="345"/>
    </location>
</feature>
<dbReference type="EMBL" id="JASNVP010000004">
    <property type="protein sequence ID" value="MDK4325814.1"/>
    <property type="molecule type" value="Genomic_DNA"/>
</dbReference>
<feature type="domain" description="Major facilitator superfamily (MFS) profile" evidence="8">
    <location>
        <begin position="34"/>
        <end position="444"/>
    </location>
</feature>
<reference evidence="9" key="1">
    <citation type="submission" date="2023-05" db="EMBL/GenBank/DDBJ databases">
        <title>Metabolic capabilities are highly conserved among human nasal-associated Corynebacterium species in pangenomic analyses.</title>
        <authorList>
            <person name="Tran T.H."/>
            <person name="Roberts A.Q."/>
            <person name="Escapa I.F."/>
            <person name="Gao W."/>
            <person name="Conlan S."/>
            <person name="Kong H."/>
            <person name="Segre J.A."/>
            <person name="Kelly M.S."/>
            <person name="Lemon K.P."/>
        </authorList>
    </citation>
    <scope>NUCLEOTIDE SEQUENCE</scope>
    <source>
        <strain evidence="9">KPL2654</strain>
    </source>
</reference>
<dbReference type="PANTHER" id="PTHR43045">
    <property type="entry name" value="SHIKIMATE TRANSPORTER"/>
    <property type="match status" value="1"/>
</dbReference>
<dbReference type="Proteomes" id="UP001226160">
    <property type="component" value="Unassembled WGS sequence"/>
</dbReference>
<evidence type="ECO:0000256" key="3">
    <source>
        <dbReference type="ARBA" id="ARBA00022475"/>
    </source>
</evidence>
<feature type="transmembrane region" description="Helical" evidence="7">
    <location>
        <begin position="208"/>
        <end position="225"/>
    </location>
</feature>
<dbReference type="GO" id="GO:0005886">
    <property type="term" value="C:plasma membrane"/>
    <property type="evidence" value="ECO:0007669"/>
    <property type="project" value="UniProtKB-SubCell"/>
</dbReference>
<dbReference type="AlphaFoldDB" id="A0AAP4BSX4"/>
<keyword evidence="5 7" id="KW-1133">Transmembrane helix</keyword>
<protein>
    <submittedName>
        <fullName evidence="9">MFS transporter</fullName>
    </submittedName>
</protein>
<comment type="subcellular location">
    <subcellularLocation>
        <location evidence="1">Cell membrane</location>
        <topology evidence="1">Multi-pass membrane protein</topology>
    </subcellularLocation>
</comment>
<sequence>MSDPAGPKIAGEGVEPTGSASNHIVVNEKDVRRIAFGAFVGTALEWYDYFLFGLAAALVFNRLFFTDLNDVAAAMAAFATFGVGFLARPLGAWLFGLMGDRVGRRPVLIISIIAIGTATGLVGLLPDYGAIGVAAPIALTVLRLLQGLAVGGEWGGATTLAIEHAPPERRARYASWVQLGSPVGTLMSSAAFALVLVMPEEQFDAYGWRIPFLAAFPLLAVALWIRMRVEESPVFQQLEEQADAPKVGAFDVFRKGAKPLAIAVAAAFLGVGGFYIMNTYVVSYATTVLGVERQLVVNATLAAAAVQIIVIVFAGRFAEKIGPGKLMGWGGILTAALAWPLWALIDTGSIIAITLAICLGIGSLTISYAVTGAVLSELFPAQLRYSGVSLGYNIAGALSGFLPFIATALTGQTDEPSSGAAIALLIVVALITATAGFIASRNRVVDDIVVSSS</sequence>
<dbReference type="SUPFAM" id="SSF103473">
    <property type="entry name" value="MFS general substrate transporter"/>
    <property type="match status" value="1"/>
</dbReference>
<feature type="transmembrane region" description="Helical" evidence="7">
    <location>
        <begin position="173"/>
        <end position="196"/>
    </location>
</feature>
<evidence type="ECO:0000256" key="6">
    <source>
        <dbReference type="ARBA" id="ARBA00023136"/>
    </source>
</evidence>
<dbReference type="InterPro" id="IPR005829">
    <property type="entry name" value="Sugar_transporter_CS"/>
</dbReference>
<dbReference type="Pfam" id="PF07690">
    <property type="entry name" value="MFS_1"/>
    <property type="match status" value="1"/>
</dbReference>
<feature type="transmembrane region" description="Helical" evidence="7">
    <location>
        <begin position="260"/>
        <end position="283"/>
    </location>
</feature>
<evidence type="ECO:0000256" key="2">
    <source>
        <dbReference type="ARBA" id="ARBA00022448"/>
    </source>
</evidence>
<evidence type="ECO:0000256" key="1">
    <source>
        <dbReference type="ARBA" id="ARBA00004651"/>
    </source>
</evidence>
<keyword evidence="3" id="KW-1003">Cell membrane</keyword>
<gene>
    <name evidence="9" type="ORF">QPX54_04690</name>
</gene>
<dbReference type="PANTHER" id="PTHR43045:SF1">
    <property type="entry name" value="SHIKIMATE TRANSPORTER"/>
    <property type="match status" value="1"/>
</dbReference>
<comment type="caution">
    <text evidence="9">The sequence shown here is derived from an EMBL/GenBank/DDBJ whole genome shotgun (WGS) entry which is preliminary data.</text>
</comment>
<keyword evidence="6 7" id="KW-0472">Membrane</keyword>
<evidence type="ECO:0000313" key="9">
    <source>
        <dbReference type="EMBL" id="MDK4325814.1"/>
    </source>
</evidence>
<keyword evidence="2" id="KW-0813">Transport</keyword>